<organism evidence="2 3">
    <name type="scientific">Ensete ventricosum</name>
    <name type="common">Abyssinian banana</name>
    <name type="synonym">Musa ensete</name>
    <dbReference type="NCBI Taxonomy" id="4639"/>
    <lineage>
        <taxon>Eukaryota</taxon>
        <taxon>Viridiplantae</taxon>
        <taxon>Streptophyta</taxon>
        <taxon>Embryophyta</taxon>
        <taxon>Tracheophyta</taxon>
        <taxon>Spermatophyta</taxon>
        <taxon>Magnoliopsida</taxon>
        <taxon>Liliopsida</taxon>
        <taxon>Zingiberales</taxon>
        <taxon>Musaceae</taxon>
        <taxon>Ensete</taxon>
    </lineage>
</organism>
<dbReference type="AlphaFoldDB" id="A0A427AWU6"/>
<dbReference type="EMBL" id="AMZH03001080">
    <property type="protein sequence ID" value="RRT80701.1"/>
    <property type="molecule type" value="Genomic_DNA"/>
</dbReference>
<sequence>MRSGGRDEPTGKDMSGGGGGDSNGGNPNPNLEWRFNQTLRNVQGLVRSFLMIPHLFI</sequence>
<proteinExistence type="predicted"/>
<feature type="region of interest" description="Disordered" evidence="1">
    <location>
        <begin position="1"/>
        <end position="32"/>
    </location>
</feature>
<evidence type="ECO:0000313" key="2">
    <source>
        <dbReference type="EMBL" id="RRT80701.1"/>
    </source>
</evidence>
<evidence type="ECO:0000313" key="3">
    <source>
        <dbReference type="Proteomes" id="UP000287651"/>
    </source>
</evidence>
<comment type="caution">
    <text evidence="2">The sequence shown here is derived from an EMBL/GenBank/DDBJ whole genome shotgun (WGS) entry which is preliminary data.</text>
</comment>
<name>A0A427AWU6_ENSVE</name>
<feature type="compositionally biased region" description="Basic and acidic residues" evidence="1">
    <location>
        <begin position="1"/>
        <end position="11"/>
    </location>
</feature>
<evidence type="ECO:0000256" key="1">
    <source>
        <dbReference type="SAM" id="MobiDB-lite"/>
    </source>
</evidence>
<dbReference type="Proteomes" id="UP000287651">
    <property type="component" value="Unassembled WGS sequence"/>
</dbReference>
<feature type="compositionally biased region" description="Gly residues" evidence="1">
    <location>
        <begin position="14"/>
        <end position="23"/>
    </location>
</feature>
<accession>A0A427AWU6</accession>
<gene>
    <name evidence="2" type="ORF">B296_00002147</name>
</gene>
<protein>
    <submittedName>
        <fullName evidence="2">Uncharacterized protein</fullName>
    </submittedName>
</protein>
<reference evidence="2 3" key="1">
    <citation type="journal article" date="2014" name="Agronomy (Basel)">
        <title>A Draft Genome Sequence for Ensete ventricosum, the Drought-Tolerant Tree Against Hunger.</title>
        <authorList>
            <person name="Harrison J."/>
            <person name="Moore K.A."/>
            <person name="Paszkiewicz K."/>
            <person name="Jones T."/>
            <person name="Grant M."/>
            <person name="Ambacheew D."/>
            <person name="Muzemil S."/>
            <person name="Studholme D.J."/>
        </authorList>
    </citation>
    <scope>NUCLEOTIDE SEQUENCE [LARGE SCALE GENOMIC DNA]</scope>
</reference>